<dbReference type="AlphaFoldDB" id="A0A392QJN4"/>
<keyword evidence="2" id="KW-1185">Reference proteome</keyword>
<evidence type="ECO:0008006" key="3">
    <source>
        <dbReference type="Google" id="ProtNLM"/>
    </source>
</evidence>
<sequence>PDICFAVGLVSRFMEDPRQSHMKAATRILRYIAGTLDYGILFPKSAKNTKLEIVCYSDAD</sequence>
<evidence type="ECO:0000313" key="2">
    <source>
        <dbReference type="Proteomes" id="UP000265520"/>
    </source>
</evidence>
<evidence type="ECO:0000313" key="1">
    <source>
        <dbReference type="EMBL" id="MCI23495.1"/>
    </source>
</evidence>
<dbReference type="PANTHER" id="PTHR11439">
    <property type="entry name" value="GAG-POL-RELATED RETROTRANSPOSON"/>
    <property type="match status" value="1"/>
</dbReference>
<dbReference type="EMBL" id="LXQA010136392">
    <property type="protein sequence ID" value="MCI23495.1"/>
    <property type="molecule type" value="Genomic_DNA"/>
</dbReference>
<feature type="non-terminal residue" evidence="1">
    <location>
        <position position="1"/>
    </location>
</feature>
<name>A0A392QJN4_9FABA</name>
<reference evidence="1 2" key="1">
    <citation type="journal article" date="2018" name="Front. Plant Sci.">
        <title>Red Clover (Trifolium pratense) and Zigzag Clover (T. medium) - A Picture of Genomic Similarities and Differences.</title>
        <authorList>
            <person name="Dluhosova J."/>
            <person name="Istvanek J."/>
            <person name="Nedelnik J."/>
            <person name="Repkova J."/>
        </authorList>
    </citation>
    <scope>NUCLEOTIDE SEQUENCE [LARGE SCALE GENOMIC DNA]</scope>
    <source>
        <strain evidence="2">cv. 10/8</strain>
        <tissue evidence="1">Leaf</tissue>
    </source>
</reference>
<proteinExistence type="predicted"/>
<dbReference type="PANTHER" id="PTHR11439:SF483">
    <property type="entry name" value="PEPTIDE SYNTHASE GLIP-LIKE, PUTATIVE (AFU_ORTHOLOGUE AFUA_3G12920)-RELATED"/>
    <property type="match status" value="1"/>
</dbReference>
<organism evidence="1 2">
    <name type="scientific">Trifolium medium</name>
    <dbReference type="NCBI Taxonomy" id="97028"/>
    <lineage>
        <taxon>Eukaryota</taxon>
        <taxon>Viridiplantae</taxon>
        <taxon>Streptophyta</taxon>
        <taxon>Embryophyta</taxon>
        <taxon>Tracheophyta</taxon>
        <taxon>Spermatophyta</taxon>
        <taxon>Magnoliopsida</taxon>
        <taxon>eudicotyledons</taxon>
        <taxon>Gunneridae</taxon>
        <taxon>Pentapetalae</taxon>
        <taxon>rosids</taxon>
        <taxon>fabids</taxon>
        <taxon>Fabales</taxon>
        <taxon>Fabaceae</taxon>
        <taxon>Papilionoideae</taxon>
        <taxon>50 kb inversion clade</taxon>
        <taxon>NPAAA clade</taxon>
        <taxon>Hologalegina</taxon>
        <taxon>IRL clade</taxon>
        <taxon>Trifolieae</taxon>
        <taxon>Trifolium</taxon>
    </lineage>
</organism>
<protein>
    <recommendedName>
        <fullName evidence="3">Gag-pol polyprotein</fullName>
    </recommendedName>
</protein>
<accession>A0A392QJN4</accession>
<comment type="caution">
    <text evidence="1">The sequence shown here is derived from an EMBL/GenBank/DDBJ whole genome shotgun (WGS) entry which is preliminary data.</text>
</comment>
<dbReference type="Proteomes" id="UP000265520">
    <property type="component" value="Unassembled WGS sequence"/>
</dbReference>